<sequence length="83" mass="9607">MVKHGMNITREITHHVNPGHIPVLTVDQPLYAISKRIQWKWPDDYGERQYVKLVDGLHIEMAMLKAIGDWLDGSGWTHVMISM</sequence>
<protein>
    <submittedName>
        <fullName evidence="1">Uncharacterized protein</fullName>
    </submittedName>
</protein>
<proteinExistence type="predicted"/>
<accession>A0AAE1ACY7</accession>
<comment type="caution">
    <text evidence="1">The sequence shown here is derived from an EMBL/GenBank/DDBJ whole genome shotgun (WGS) entry which is preliminary data.</text>
</comment>
<dbReference type="PANTHER" id="PTHR47018">
    <property type="entry name" value="CXC DOMAIN-CONTAINING PROTEIN-RELATED"/>
    <property type="match status" value="1"/>
</dbReference>
<dbReference type="Proteomes" id="UP001283361">
    <property type="component" value="Unassembled WGS sequence"/>
</dbReference>
<keyword evidence="2" id="KW-1185">Reference proteome</keyword>
<evidence type="ECO:0000313" key="2">
    <source>
        <dbReference type="Proteomes" id="UP001283361"/>
    </source>
</evidence>
<organism evidence="1 2">
    <name type="scientific">Elysia crispata</name>
    <name type="common">lettuce slug</name>
    <dbReference type="NCBI Taxonomy" id="231223"/>
    <lineage>
        <taxon>Eukaryota</taxon>
        <taxon>Metazoa</taxon>
        <taxon>Spiralia</taxon>
        <taxon>Lophotrochozoa</taxon>
        <taxon>Mollusca</taxon>
        <taxon>Gastropoda</taxon>
        <taxon>Heterobranchia</taxon>
        <taxon>Euthyneura</taxon>
        <taxon>Panpulmonata</taxon>
        <taxon>Sacoglossa</taxon>
        <taxon>Placobranchoidea</taxon>
        <taxon>Plakobranchidae</taxon>
        <taxon>Elysia</taxon>
    </lineage>
</organism>
<evidence type="ECO:0000313" key="1">
    <source>
        <dbReference type="EMBL" id="KAK3785630.1"/>
    </source>
</evidence>
<gene>
    <name evidence="1" type="ORF">RRG08_015515</name>
</gene>
<dbReference type="AlphaFoldDB" id="A0AAE1ACY7"/>
<dbReference type="EMBL" id="JAWDGP010002101">
    <property type="protein sequence ID" value="KAK3785630.1"/>
    <property type="molecule type" value="Genomic_DNA"/>
</dbReference>
<name>A0AAE1ACY7_9GAST</name>
<reference evidence="1" key="1">
    <citation type="journal article" date="2023" name="G3 (Bethesda)">
        <title>A reference genome for the long-term kleptoplast-retaining sea slug Elysia crispata morphotype clarki.</title>
        <authorList>
            <person name="Eastman K.E."/>
            <person name="Pendleton A.L."/>
            <person name="Shaikh M.A."/>
            <person name="Suttiyut T."/>
            <person name="Ogas R."/>
            <person name="Tomko P."/>
            <person name="Gavelis G."/>
            <person name="Widhalm J.R."/>
            <person name="Wisecaver J.H."/>
        </authorList>
    </citation>
    <scope>NUCLEOTIDE SEQUENCE</scope>
    <source>
        <strain evidence="1">ECLA1</strain>
    </source>
</reference>